<dbReference type="EMBL" id="JAGVRK010000001">
    <property type="protein sequence ID" value="MBS2969802.1"/>
    <property type="molecule type" value="Genomic_DNA"/>
</dbReference>
<dbReference type="Proteomes" id="UP000682403">
    <property type="component" value="Unassembled WGS sequence"/>
</dbReference>
<keyword evidence="3" id="KW-1185">Reference proteome</keyword>
<keyword evidence="1" id="KW-1133">Transmembrane helix</keyword>
<evidence type="ECO:0000313" key="2">
    <source>
        <dbReference type="EMBL" id="MBS2969802.1"/>
    </source>
</evidence>
<evidence type="ECO:0000256" key="1">
    <source>
        <dbReference type="SAM" id="Phobius"/>
    </source>
</evidence>
<gene>
    <name evidence="2" type="ORF">J9317_13600</name>
</gene>
<dbReference type="RefSeq" id="WP_082883708.1">
    <property type="nucleotide sequence ID" value="NZ_JAGVRK010000001.1"/>
</dbReference>
<keyword evidence="1" id="KW-0472">Membrane</keyword>
<sequence length="43" mass="5017">MNRTMTSIISMGIGAAATYAMSGKRMNTRKMKKNWQRQMKKMF</sequence>
<comment type="caution">
    <text evidence="2">The sequence shown here is derived from an EMBL/GenBank/DDBJ whole genome shotgun (WGS) entry which is preliminary data.</text>
</comment>
<feature type="transmembrane region" description="Helical" evidence="1">
    <location>
        <begin position="6"/>
        <end position="23"/>
    </location>
</feature>
<name>A0ABS5LGI2_9BACI</name>
<accession>A0ABS5LGI2</accession>
<organism evidence="2 3">
    <name type="scientific">Metabacillus flavus</name>
    <dbReference type="NCBI Taxonomy" id="2823519"/>
    <lineage>
        <taxon>Bacteria</taxon>
        <taxon>Bacillati</taxon>
        <taxon>Bacillota</taxon>
        <taxon>Bacilli</taxon>
        <taxon>Bacillales</taxon>
        <taxon>Bacillaceae</taxon>
        <taxon>Metabacillus</taxon>
    </lineage>
</organism>
<protein>
    <submittedName>
        <fullName evidence="2">DUF3918 family protein</fullName>
    </submittedName>
</protein>
<evidence type="ECO:0000313" key="3">
    <source>
        <dbReference type="Proteomes" id="UP000682403"/>
    </source>
</evidence>
<dbReference type="Pfam" id="PF13056">
    <property type="entry name" value="DUF3918"/>
    <property type="match status" value="1"/>
</dbReference>
<reference evidence="2 3" key="1">
    <citation type="submission" date="2021-04" db="EMBL/GenBank/DDBJ databases">
        <title>Metabacillus sp. strain KIGAM252 whole genome sequence.</title>
        <authorList>
            <person name="Seo M.-J."/>
            <person name="Cho E.-S."/>
            <person name="Hwang C.Y."/>
            <person name="Yoon D.J."/>
        </authorList>
    </citation>
    <scope>NUCLEOTIDE SEQUENCE [LARGE SCALE GENOMIC DNA]</scope>
    <source>
        <strain evidence="2 3">KIGAM252</strain>
    </source>
</reference>
<dbReference type="InterPro" id="IPR025029">
    <property type="entry name" value="DUF3918"/>
</dbReference>
<keyword evidence="1" id="KW-0812">Transmembrane</keyword>
<proteinExistence type="predicted"/>